<accession>A0A158L480</accession>
<sequence length="78" mass="7531">MNTVTKCIVTTALAWGLSTVALAQGNAGGVPGGNGAGRGGVGTATTPNGSGETGTAGGPTGKHSTLHLKRHHKSKSHS</sequence>
<feature type="chain" id="PRO_5007627927" evidence="2">
    <location>
        <begin position="24"/>
        <end position="78"/>
    </location>
</feature>
<comment type="caution">
    <text evidence="3">The sequence shown here is derived from an EMBL/GenBank/DDBJ whole genome shotgun (WGS) entry which is preliminary data.</text>
</comment>
<gene>
    <name evidence="3" type="ORF">AWB74_08254</name>
</gene>
<dbReference type="RefSeq" id="WP_061152342.1">
    <property type="nucleotide sequence ID" value="NZ_FCOM02000101.1"/>
</dbReference>
<feature type="compositionally biased region" description="Gly residues" evidence="1">
    <location>
        <begin position="27"/>
        <end position="42"/>
    </location>
</feature>
<evidence type="ECO:0000313" key="4">
    <source>
        <dbReference type="Proteomes" id="UP000055019"/>
    </source>
</evidence>
<feature type="compositionally biased region" description="Gly residues" evidence="1">
    <location>
        <begin position="51"/>
        <end position="60"/>
    </location>
</feature>
<name>A0A158L480_9BURK</name>
<protein>
    <submittedName>
        <fullName evidence="3">Uncharacterized protein</fullName>
    </submittedName>
</protein>
<reference evidence="3" key="1">
    <citation type="submission" date="2016-01" db="EMBL/GenBank/DDBJ databases">
        <authorList>
            <person name="Peeters C."/>
        </authorList>
    </citation>
    <scope>NUCLEOTIDE SEQUENCE [LARGE SCALE GENOMIC DNA]</scope>
    <source>
        <strain evidence="3">LMG 29317</strain>
    </source>
</reference>
<feature type="region of interest" description="Disordered" evidence="1">
    <location>
        <begin position="27"/>
        <end position="78"/>
    </location>
</feature>
<feature type="signal peptide" evidence="2">
    <location>
        <begin position="1"/>
        <end position="23"/>
    </location>
</feature>
<dbReference type="EMBL" id="FCOM02000101">
    <property type="protein sequence ID" value="SAL87763.1"/>
    <property type="molecule type" value="Genomic_DNA"/>
</dbReference>
<evidence type="ECO:0000256" key="1">
    <source>
        <dbReference type="SAM" id="MobiDB-lite"/>
    </source>
</evidence>
<organism evidence="3 4">
    <name type="scientific">Caballeronia arvi</name>
    <dbReference type="NCBI Taxonomy" id="1777135"/>
    <lineage>
        <taxon>Bacteria</taxon>
        <taxon>Pseudomonadati</taxon>
        <taxon>Pseudomonadota</taxon>
        <taxon>Betaproteobacteria</taxon>
        <taxon>Burkholderiales</taxon>
        <taxon>Burkholderiaceae</taxon>
        <taxon>Caballeronia</taxon>
    </lineage>
</organism>
<keyword evidence="4" id="KW-1185">Reference proteome</keyword>
<dbReference type="Proteomes" id="UP000055019">
    <property type="component" value="Unassembled WGS sequence"/>
</dbReference>
<evidence type="ECO:0000256" key="2">
    <source>
        <dbReference type="SAM" id="SignalP"/>
    </source>
</evidence>
<keyword evidence="2" id="KW-0732">Signal</keyword>
<evidence type="ECO:0000313" key="3">
    <source>
        <dbReference type="EMBL" id="SAL87763.1"/>
    </source>
</evidence>
<dbReference type="AlphaFoldDB" id="A0A158L480"/>
<feature type="compositionally biased region" description="Basic residues" evidence="1">
    <location>
        <begin position="64"/>
        <end position="78"/>
    </location>
</feature>
<proteinExistence type="predicted"/>